<proteinExistence type="predicted"/>
<feature type="non-terminal residue" evidence="1">
    <location>
        <position position="156"/>
    </location>
</feature>
<dbReference type="AlphaFoldDB" id="A0A8B6DV32"/>
<name>A0A8B6DV32_MYTGA</name>
<keyword evidence="2" id="KW-1185">Reference proteome</keyword>
<evidence type="ECO:0000313" key="2">
    <source>
        <dbReference type="Proteomes" id="UP000596742"/>
    </source>
</evidence>
<gene>
    <name evidence="1" type="ORF">MGAL_10B086592</name>
</gene>
<reference evidence="1" key="1">
    <citation type="submission" date="2018-11" db="EMBL/GenBank/DDBJ databases">
        <authorList>
            <person name="Alioto T."/>
            <person name="Alioto T."/>
        </authorList>
    </citation>
    <scope>NUCLEOTIDE SEQUENCE</scope>
</reference>
<accession>A0A8B6DV32</accession>
<organism evidence="1 2">
    <name type="scientific">Mytilus galloprovincialis</name>
    <name type="common">Mediterranean mussel</name>
    <dbReference type="NCBI Taxonomy" id="29158"/>
    <lineage>
        <taxon>Eukaryota</taxon>
        <taxon>Metazoa</taxon>
        <taxon>Spiralia</taxon>
        <taxon>Lophotrochozoa</taxon>
        <taxon>Mollusca</taxon>
        <taxon>Bivalvia</taxon>
        <taxon>Autobranchia</taxon>
        <taxon>Pteriomorphia</taxon>
        <taxon>Mytilida</taxon>
        <taxon>Mytiloidea</taxon>
        <taxon>Mytilidae</taxon>
        <taxon>Mytilinae</taxon>
        <taxon>Mytilus</taxon>
    </lineage>
</organism>
<dbReference type="Proteomes" id="UP000596742">
    <property type="component" value="Unassembled WGS sequence"/>
</dbReference>
<protein>
    <submittedName>
        <fullName evidence="1">Uncharacterized protein</fullName>
    </submittedName>
</protein>
<sequence>MAVYSGDIDADVCPDDRYMPFNFKSNMTKSCIFLKSKCNGEGQLVHHNWSLAEDTACMCDFSNGYAFIKKPQNNCFCVPSLEDCSCYKKTCRDDNYMLSPDYDCKASKLVKTQPLDSHNFQCHPNPNRIQLLTRNKTISILPCLINVSYIKKALRM</sequence>
<dbReference type="EMBL" id="UYJE01004083">
    <property type="protein sequence ID" value="VDI24786.1"/>
    <property type="molecule type" value="Genomic_DNA"/>
</dbReference>
<dbReference type="OrthoDB" id="6090904at2759"/>
<evidence type="ECO:0000313" key="1">
    <source>
        <dbReference type="EMBL" id="VDI24786.1"/>
    </source>
</evidence>
<comment type="caution">
    <text evidence="1">The sequence shown here is derived from an EMBL/GenBank/DDBJ whole genome shotgun (WGS) entry which is preliminary data.</text>
</comment>